<evidence type="ECO:0000256" key="1">
    <source>
        <dbReference type="SAM" id="Phobius"/>
    </source>
</evidence>
<evidence type="ECO:0000313" key="2">
    <source>
        <dbReference type="EMBL" id="KGJ03170.1"/>
    </source>
</evidence>
<feature type="transmembrane region" description="Helical" evidence="1">
    <location>
        <begin position="20"/>
        <end position="38"/>
    </location>
</feature>
<keyword evidence="1" id="KW-0812">Transmembrane</keyword>
<dbReference type="EMBL" id="JRKN01000025">
    <property type="protein sequence ID" value="KGJ03170.1"/>
    <property type="molecule type" value="Genomic_DNA"/>
</dbReference>
<protein>
    <submittedName>
        <fullName evidence="2 3">Cobalt transporter</fullName>
    </submittedName>
</protein>
<accession>A0A099EXL8</accession>
<dbReference type="STRING" id="376733.SAMN04487972_12336"/>
<dbReference type="eggNOG" id="ENOG5032Y7B">
    <property type="taxonomic scope" value="Bacteria"/>
</dbReference>
<name>A0A099EXL8_9RHOB</name>
<evidence type="ECO:0000313" key="4">
    <source>
        <dbReference type="Proteomes" id="UP000029846"/>
    </source>
</evidence>
<dbReference type="Proteomes" id="UP000182312">
    <property type="component" value="Unassembled WGS sequence"/>
</dbReference>
<dbReference type="Proteomes" id="UP000029846">
    <property type="component" value="Unassembled WGS sequence"/>
</dbReference>
<keyword evidence="1" id="KW-1133">Transmembrane helix</keyword>
<reference evidence="3 5" key="3">
    <citation type="submission" date="2016-10" db="EMBL/GenBank/DDBJ databases">
        <authorList>
            <person name="de Groot N.N."/>
        </authorList>
    </citation>
    <scope>NUCLEOTIDE SEQUENCE [LARGE SCALE GENOMIC DNA]</scope>
    <source>
        <strain evidence="3 5">CGMCC 1.6117</strain>
    </source>
</reference>
<dbReference type="RefSeq" id="WP_036742771.1">
    <property type="nucleotide sequence ID" value="NZ_FOJO01000023.1"/>
</dbReference>
<dbReference type="Pfam" id="PF09489">
    <property type="entry name" value="CbtB"/>
    <property type="match status" value="1"/>
</dbReference>
<keyword evidence="4" id="KW-1185">Reference proteome</keyword>
<gene>
    <name evidence="2" type="ORF">IT41_15190</name>
    <name evidence="3" type="ORF">SAMN04487972_12336</name>
</gene>
<evidence type="ECO:0000313" key="5">
    <source>
        <dbReference type="Proteomes" id="UP000182312"/>
    </source>
</evidence>
<sequence length="69" mass="7570">MSDNTTIPALAPQPFPLREVTPWAIFGLIIGLIALYFIGLEQGALALFEGATIHEFVHDARHLLGFPCH</sequence>
<reference evidence="2 4" key="2">
    <citation type="submission" date="2014-10" db="EMBL/GenBank/DDBJ databases">
        <title>Paracoccus sanguinis sp. nov., isolated from clinical specimens of New York State patients.</title>
        <authorList>
            <person name="Mingle L.A."/>
            <person name="Cole J.A."/>
            <person name="Lapierre P."/>
            <person name="Musser K.A."/>
        </authorList>
    </citation>
    <scope>NUCLEOTIDE SEQUENCE [LARGE SCALE GENOMIC DNA]</scope>
    <source>
        <strain evidence="2 4">JCM 14014</strain>
    </source>
</reference>
<reference evidence="2 4" key="1">
    <citation type="submission" date="2014-09" db="EMBL/GenBank/DDBJ databases">
        <authorList>
            <person name="McGinnis J.M."/>
            <person name="Wolfgang W.J."/>
        </authorList>
    </citation>
    <scope>NUCLEOTIDE SEQUENCE [LARGE SCALE GENOMIC DNA]</scope>
    <source>
        <strain evidence="2 4">JCM 14014</strain>
    </source>
</reference>
<keyword evidence="1" id="KW-0472">Membrane</keyword>
<evidence type="ECO:0000313" key="3">
    <source>
        <dbReference type="EMBL" id="SFA59193.1"/>
    </source>
</evidence>
<organism evidence="2 4">
    <name type="scientific">Paracoccus halophilus</name>
    <dbReference type="NCBI Taxonomy" id="376733"/>
    <lineage>
        <taxon>Bacteria</taxon>
        <taxon>Pseudomonadati</taxon>
        <taxon>Pseudomonadota</taxon>
        <taxon>Alphaproteobacteria</taxon>
        <taxon>Rhodobacterales</taxon>
        <taxon>Paracoccaceae</taxon>
        <taxon>Paracoccus</taxon>
    </lineage>
</organism>
<dbReference type="InterPro" id="IPR012667">
    <property type="entry name" value="CbtB_put"/>
</dbReference>
<dbReference type="AlphaFoldDB" id="A0A099EXL8"/>
<proteinExistence type="predicted"/>
<dbReference type="EMBL" id="FOJO01000023">
    <property type="protein sequence ID" value="SFA59193.1"/>
    <property type="molecule type" value="Genomic_DNA"/>
</dbReference>